<evidence type="ECO:0000313" key="3">
    <source>
        <dbReference type="Proteomes" id="UP000076858"/>
    </source>
</evidence>
<name>A0A164QUD4_9CRUS</name>
<feature type="transmembrane region" description="Helical" evidence="1">
    <location>
        <begin position="6"/>
        <end position="23"/>
    </location>
</feature>
<accession>A0A164QUD4</accession>
<evidence type="ECO:0000313" key="2">
    <source>
        <dbReference type="EMBL" id="KZS08067.1"/>
    </source>
</evidence>
<keyword evidence="1" id="KW-0812">Transmembrane</keyword>
<keyword evidence="1" id="KW-1133">Transmembrane helix</keyword>
<keyword evidence="1" id="KW-0472">Membrane</keyword>
<comment type="caution">
    <text evidence="2">The sequence shown here is derived from an EMBL/GenBank/DDBJ whole genome shotgun (WGS) entry which is preliminary data.</text>
</comment>
<sequence length="66" mass="8128">MVKGFWALPIFKFLFSFALRYNSNKRRYRESINLSEREREKKDNERTFHPMMRFGYAKLCQLFGII</sequence>
<dbReference type="Proteomes" id="UP000076858">
    <property type="component" value="Unassembled WGS sequence"/>
</dbReference>
<organism evidence="2 3">
    <name type="scientific">Daphnia magna</name>
    <dbReference type="NCBI Taxonomy" id="35525"/>
    <lineage>
        <taxon>Eukaryota</taxon>
        <taxon>Metazoa</taxon>
        <taxon>Ecdysozoa</taxon>
        <taxon>Arthropoda</taxon>
        <taxon>Crustacea</taxon>
        <taxon>Branchiopoda</taxon>
        <taxon>Diplostraca</taxon>
        <taxon>Cladocera</taxon>
        <taxon>Anomopoda</taxon>
        <taxon>Daphniidae</taxon>
        <taxon>Daphnia</taxon>
    </lineage>
</organism>
<gene>
    <name evidence="2" type="ORF">APZ42_028109</name>
</gene>
<dbReference type="AlphaFoldDB" id="A0A164QUD4"/>
<protein>
    <submittedName>
        <fullName evidence="2">Uncharacterized protein</fullName>
    </submittedName>
</protein>
<keyword evidence="3" id="KW-1185">Reference proteome</keyword>
<proteinExistence type="predicted"/>
<reference evidence="2 3" key="1">
    <citation type="submission" date="2016-03" db="EMBL/GenBank/DDBJ databases">
        <title>EvidentialGene: Evidence-directed Construction of Genes on Genomes.</title>
        <authorList>
            <person name="Gilbert D.G."/>
            <person name="Choi J.-H."/>
            <person name="Mockaitis K."/>
            <person name="Colbourne J."/>
            <person name="Pfrender M."/>
        </authorList>
    </citation>
    <scope>NUCLEOTIDE SEQUENCE [LARGE SCALE GENOMIC DNA]</scope>
    <source>
        <strain evidence="2 3">Xinb3</strain>
        <tissue evidence="2">Complete organism</tissue>
    </source>
</reference>
<evidence type="ECO:0000256" key="1">
    <source>
        <dbReference type="SAM" id="Phobius"/>
    </source>
</evidence>
<dbReference type="EMBL" id="LRGB01002371">
    <property type="protein sequence ID" value="KZS08067.1"/>
    <property type="molecule type" value="Genomic_DNA"/>
</dbReference>